<dbReference type="AlphaFoldDB" id="A0A162DFL2"/>
<dbReference type="Pfam" id="PF01037">
    <property type="entry name" value="AsnC_trans_reg"/>
    <property type="match status" value="1"/>
</dbReference>
<dbReference type="FunFam" id="1.10.10.10:FF:000186">
    <property type="entry name" value="AsnC family transcriptional regulator"/>
    <property type="match status" value="1"/>
</dbReference>
<keyword evidence="2" id="KW-0238">DNA-binding</keyword>
<accession>A0A162DFL2</accession>
<keyword evidence="1" id="KW-0805">Transcription regulation</keyword>
<dbReference type="EMBL" id="LTAO01000023">
    <property type="protein sequence ID" value="KYG29467.1"/>
    <property type="molecule type" value="Genomic_DNA"/>
</dbReference>
<dbReference type="SUPFAM" id="SSF46785">
    <property type="entry name" value="Winged helix' DNA-binding domain"/>
    <property type="match status" value="1"/>
</dbReference>
<dbReference type="SMART" id="SM00344">
    <property type="entry name" value="HTH_ASNC"/>
    <property type="match status" value="1"/>
</dbReference>
<dbReference type="PROSITE" id="PS50956">
    <property type="entry name" value="HTH_ASNC_2"/>
    <property type="match status" value="1"/>
</dbReference>
<dbReference type="InterPro" id="IPR000485">
    <property type="entry name" value="AsnC-type_HTH_dom"/>
</dbReference>
<evidence type="ECO:0000313" key="6">
    <source>
        <dbReference type="Proteomes" id="UP000075806"/>
    </source>
</evidence>
<evidence type="ECO:0000256" key="1">
    <source>
        <dbReference type="ARBA" id="ARBA00023015"/>
    </source>
</evidence>
<evidence type="ECO:0000259" key="4">
    <source>
        <dbReference type="PROSITE" id="PS50956"/>
    </source>
</evidence>
<dbReference type="Pfam" id="PF13404">
    <property type="entry name" value="HTH_AsnC-type"/>
    <property type="match status" value="1"/>
</dbReference>
<dbReference type="InterPro" id="IPR036388">
    <property type="entry name" value="WH-like_DNA-bd_sf"/>
</dbReference>
<evidence type="ECO:0000256" key="2">
    <source>
        <dbReference type="ARBA" id="ARBA00023125"/>
    </source>
</evidence>
<dbReference type="PANTHER" id="PTHR30154:SF20">
    <property type="entry name" value="LEUCINE-RESPONSIVE REGULATORY PROTEIN"/>
    <property type="match status" value="1"/>
</dbReference>
<reference evidence="5" key="1">
    <citation type="submission" date="2016-02" db="EMBL/GenBank/DDBJ databases">
        <title>Genome sequence of Bacillus trypoxylicola KCTC 13244(T).</title>
        <authorList>
            <person name="Jeong H."/>
            <person name="Park S.-H."/>
            <person name="Choi S.-K."/>
        </authorList>
    </citation>
    <scope>NUCLEOTIDE SEQUENCE [LARGE SCALE GENOMIC DNA]</scope>
    <source>
        <strain evidence="5">KCTC 13244</strain>
    </source>
</reference>
<dbReference type="PANTHER" id="PTHR30154">
    <property type="entry name" value="LEUCINE-RESPONSIVE REGULATORY PROTEIN"/>
    <property type="match status" value="1"/>
</dbReference>
<evidence type="ECO:0000256" key="3">
    <source>
        <dbReference type="ARBA" id="ARBA00023163"/>
    </source>
</evidence>
<dbReference type="Gene3D" id="1.10.10.10">
    <property type="entry name" value="Winged helix-like DNA-binding domain superfamily/Winged helix DNA-binding domain"/>
    <property type="match status" value="1"/>
</dbReference>
<dbReference type="RefSeq" id="WP_061949266.1">
    <property type="nucleotide sequence ID" value="NZ_LTAO01000023.1"/>
</dbReference>
<proteinExistence type="predicted"/>
<dbReference type="InterPro" id="IPR019888">
    <property type="entry name" value="Tscrpt_reg_AsnC-like"/>
</dbReference>
<organism evidence="5 6">
    <name type="scientific">Alkalihalobacillus trypoxylicola</name>
    <dbReference type="NCBI Taxonomy" id="519424"/>
    <lineage>
        <taxon>Bacteria</taxon>
        <taxon>Bacillati</taxon>
        <taxon>Bacillota</taxon>
        <taxon>Bacilli</taxon>
        <taxon>Bacillales</taxon>
        <taxon>Bacillaceae</taxon>
        <taxon>Alkalihalobacillus</taxon>
    </lineage>
</organism>
<comment type="caution">
    <text evidence="5">The sequence shown here is derived from an EMBL/GenBank/DDBJ whole genome shotgun (WGS) entry which is preliminary data.</text>
</comment>
<evidence type="ECO:0000313" key="5">
    <source>
        <dbReference type="EMBL" id="KYG29467.1"/>
    </source>
</evidence>
<dbReference type="GO" id="GO:0005829">
    <property type="term" value="C:cytosol"/>
    <property type="evidence" value="ECO:0007669"/>
    <property type="project" value="TreeGrafter"/>
</dbReference>
<feature type="domain" description="HTH asnC-type" evidence="4">
    <location>
        <begin position="1"/>
        <end position="62"/>
    </location>
</feature>
<gene>
    <name evidence="5" type="ORF">AZF04_08060</name>
</gene>
<dbReference type="GO" id="GO:0043565">
    <property type="term" value="F:sequence-specific DNA binding"/>
    <property type="evidence" value="ECO:0007669"/>
    <property type="project" value="InterPro"/>
</dbReference>
<keyword evidence="3" id="KW-0804">Transcription</keyword>
<dbReference type="STRING" id="519424.AZF04_08060"/>
<dbReference type="CDD" id="cd00090">
    <property type="entry name" value="HTH_ARSR"/>
    <property type="match status" value="1"/>
</dbReference>
<sequence>MDELNRRILNILQRDGRISMTDLGKKVSLSVPAVTERVKKLEEQDVITSYRAIINPNKINKLVQAYILVKTHRCKAFREFCLEHPTVVECHRLTGEYSYLVKVVTESNDLLESFIDLTMEYGEPYTMMKLSSPISHKVM</sequence>
<dbReference type="GO" id="GO:0043200">
    <property type="term" value="P:response to amino acid"/>
    <property type="evidence" value="ECO:0007669"/>
    <property type="project" value="TreeGrafter"/>
</dbReference>
<keyword evidence="6" id="KW-1185">Reference proteome</keyword>
<dbReference type="InterPro" id="IPR011008">
    <property type="entry name" value="Dimeric_a/b-barrel"/>
</dbReference>
<dbReference type="InterPro" id="IPR011991">
    <property type="entry name" value="ArsR-like_HTH"/>
</dbReference>
<dbReference type="OrthoDB" id="34294at2"/>
<dbReference type="SUPFAM" id="SSF54909">
    <property type="entry name" value="Dimeric alpha+beta barrel"/>
    <property type="match status" value="1"/>
</dbReference>
<protein>
    <submittedName>
        <fullName evidence="5">AsnC family transcriptional regulator</fullName>
    </submittedName>
</protein>
<name>A0A162DFL2_9BACI</name>
<dbReference type="PRINTS" id="PR00033">
    <property type="entry name" value="HTHASNC"/>
</dbReference>
<dbReference type="InterPro" id="IPR036390">
    <property type="entry name" value="WH_DNA-bd_sf"/>
</dbReference>
<dbReference type="Gene3D" id="3.30.70.920">
    <property type="match status" value="1"/>
</dbReference>
<dbReference type="Proteomes" id="UP000075806">
    <property type="component" value="Unassembled WGS sequence"/>
</dbReference>
<dbReference type="InterPro" id="IPR019887">
    <property type="entry name" value="Tscrpt_reg_AsnC/Lrp_C"/>
</dbReference>